<feature type="chain" id="PRO_5025006328" description="DUF4148 domain-containing protein" evidence="1">
    <location>
        <begin position="25"/>
        <end position="141"/>
    </location>
</feature>
<dbReference type="AlphaFoldDB" id="A0A5Q0M070"/>
<evidence type="ECO:0000313" key="3">
    <source>
        <dbReference type="Proteomes" id="UP000326780"/>
    </source>
</evidence>
<feature type="signal peptide" evidence="1">
    <location>
        <begin position="1"/>
        <end position="24"/>
    </location>
</feature>
<sequence length="141" mass="14461">MQISSLRLPLASMLLAAAAVPAFAGNYAEGDPRPVAQTSNVSSPAVAAETRAWMAAAPTLGYPEGNPQAVVQVQQKTRAAVQADTMNWIKSGLGALSYSDAFASGNHPAYAKANRAYAQLRGSSDAASASLTPVNGNAVTR</sequence>
<reference evidence="2 3" key="1">
    <citation type="submission" date="2019-10" db="EMBL/GenBank/DDBJ databases">
        <title>Complete genome sequence of Variovorax paradoxus 5C-2.</title>
        <authorList>
            <person name="Gogoleva N.E."/>
            <person name="Balkin A.S."/>
        </authorList>
    </citation>
    <scope>NUCLEOTIDE SEQUENCE [LARGE SCALE GENOMIC DNA]</scope>
    <source>
        <strain evidence="2 3">5C-2</strain>
    </source>
</reference>
<protein>
    <recommendedName>
        <fullName evidence="4">DUF4148 domain-containing protein</fullName>
    </recommendedName>
</protein>
<accession>A0A5Q0M070</accession>
<organism evidence="2 3">
    <name type="scientific">Variovorax paradoxus</name>
    <dbReference type="NCBI Taxonomy" id="34073"/>
    <lineage>
        <taxon>Bacteria</taxon>
        <taxon>Pseudomonadati</taxon>
        <taxon>Pseudomonadota</taxon>
        <taxon>Betaproteobacteria</taxon>
        <taxon>Burkholderiales</taxon>
        <taxon>Comamonadaceae</taxon>
        <taxon>Variovorax</taxon>
    </lineage>
</organism>
<proteinExistence type="predicted"/>
<gene>
    <name evidence="2" type="ORF">GFK26_03395</name>
</gene>
<keyword evidence="1" id="KW-0732">Signal</keyword>
<name>A0A5Q0M070_VARPD</name>
<evidence type="ECO:0000313" key="2">
    <source>
        <dbReference type="EMBL" id="QFZ81882.1"/>
    </source>
</evidence>
<evidence type="ECO:0000256" key="1">
    <source>
        <dbReference type="SAM" id="SignalP"/>
    </source>
</evidence>
<dbReference type="RefSeq" id="WP_143042880.1">
    <property type="nucleotide sequence ID" value="NZ_CP045644.1"/>
</dbReference>
<dbReference type="EMBL" id="CP045644">
    <property type="protein sequence ID" value="QFZ81882.1"/>
    <property type="molecule type" value="Genomic_DNA"/>
</dbReference>
<evidence type="ECO:0008006" key="4">
    <source>
        <dbReference type="Google" id="ProtNLM"/>
    </source>
</evidence>
<dbReference type="Proteomes" id="UP000326780">
    <property type="component" value="Chromosome"/>
</dbReference>